<dbReference type="EMBL" id="CAMXCT020000738">
    <property type="protein sequence ID" value="CAL1136088.1"/>
    <property type="molecule type" value="Genomic_DNA"/>
</dbReference>
<evidence type="ECO:0000313" key="2">
    <source>
        <dbReference type="EMBL" id="CAI3982713.1"/>
    </source>
</evidence>
<dbReference type="AlphaFoldDB" id="A0A9P1FNL8"/>
<accession>A0A9P1FNL8</accession>
<dbReference type="EMBL" id="CAMXCT010000738">
    <property type="protein sequence ID" value="CAI3982713.1"/>
    <property type="molecule type" value="Genomic_DNA"/>
</dbReference>
<evidence type="ECO:0000313" key="4">
    <source>
        <dbReference type="Proteomes" id="UP001152797"/>
    </source>
</evidence>
<evidence type="ECO:0000256" key="1">
    <source>
        <dbReference type="SAM" id="SignalP"/>
    </source>
</evidence>
<keyword evidence="1" id="KW-0732">Signal</keyword>
<keyword evidence="4" id="KW-1185">Reference proteome</keyword>
<sequence length="155" mass="17562">MKVFHIVFCISVAFGSLGLPEDEMDAMNAAFLEDDLCEGDCSLKLLQIKGAIEEEEVCLEWKECPVNSEYYMGKRCNEQHLVCSRYGKQQKRQCLKWVNCKNNCYCAQWAKLLETSETGGKADRDLGVPEPEAEPLDEIVQVEVQTVQTVQTQDS</sequence>
<proteinExistence type="predicted"/>
<dbReference type="EMBL" id="CAMXCT030000738">
    <property type="protein sequence ID" value="CAL4770025.1"/>
    <property type="molecule type" value="Genomic_DNA"/>
</dbReference>
<feature type="chain" id="PRO_5043272076" evidence="1">
    <location>
        <begin position="19"/>
        <end position="155"/>
    </location>
</feature>
<feature type="signal peptide" evidence="1">
    <location>
        <begin position="1"/>
        <end position="18"/>
    </location>
</feature>
<organism evidence="2">
    <name type="scientific">Cladocopium goreaui</name>
    <dbReference type="NCBI Taxonomy" id="2562237"/>
    <lineage>
        <taxon>Eukaryota</taxon>
        <taxon>Sar</taxon>
        <taxon>Alveolata</taxon>
        <taxon>Dinophyceae</taxon>
        <taxon>Suessiales</taxon>
        <taxon>Symbiodiniaceae</taxon>
        <taxon>Cladocopium</taxon>
    </lineage>
</organism>
<reference evidence="2" key="1">
    <citation type="submission" date="2022-10" db="EMBL/GenBank/DDBJ databases">
        <authorList>
            <person name="Chen Y."/>
            <person name="Dougan E. K."/>
            <person name="Chan C."/>
            <person name="Rhodes N."/>
            <person name="Thang M."/>
        </authorList>
    </citation>
    <scope>NUCLEOTIDE SEQUENCE</scope>
</reference>
<dbReference type="Proteomes" id="UP001152797">
    <property type="component" value="Unassembled WGS sequence"/>
</dbReference>
<protein>
    <submittedName>
        <fullName evidence="2">Uncharacterized protein</fullName>
    </submittedName>
</protein>
<evidence type="ECO:0000313" key="3">
    <source>
        <dbReference type="EMBL" id="CAL1136088.1"/>
    </source>
</evidence>
<name>A0A9P1FNL8_9DINO</name>
<gene>
    <name evidence="2" type="ORF">C1SCF055_LOCUS10380</name>
</gene>
<comment type="caution">
    <text evidence="2">The sequence shown here is derived from an EMBL/GenBank/DDBJ whole genome shotgun (WGS) entry which is preliminary data.</text>
</comment>
<reference evidence="3" key="2">
    <citation type="submission" date="2024-04" db="EMBL/GenBank/DDBJ databases">
        <authorList>
            <person name="Chen Y."/>
            <person name="Shah S."/>
            <person name="Dougan E. K."/>
            <person name="Thang M."/>
            <person name="Chan C."/>
        </authorList>
    </citation>
    <scope>NUCLEOTIDE SEQUENCE [LARGE SCALE GENOMIC DNA]</scope>
</reference>